<evidence type="ECO:0000313" key="2">
    <source>
        <dbReference type="Proteomes" id="UP000285430"/>
    </source>
</evidence>
<organism evidence="1 2">
    <name type="scientific">Aphanomyces astaci</name>
    <name type="common">Crayfish plague agent</name>
    <dbReference type="NCBI Taxonomy" id="112090"/>
    <lineage>
        <taxon>Eukaryota</taxon>
        <taxon>Sar</taxon>
        <taxon>Stramenopiles</taxon>
        <taxon>Oomycota</taxon>
        <taxon>Saprolegniomycetes</taxon>
        <taxon>Saprolegniales</taxon>
        <taxon>Verrucalvaceae</taxon>
        <taxon>Aphanomyces</taxon>
    </lineage>
</organism>
<dbReference type="AlphaFoldDB" id="A0A3R7BP08"/>
<sequence>MADHAQIDTEVAFFLRLVNCRRSRRGDWNSSILEHAQLHLTVPDAIERAVWSTATSTVEVTINLNRSTAALPLLEELSIFIPREYRYRSFAIHKLNSDSRDGISFLLRVTAAAIAHAISSKLESSEFLALTLLNGIDQAVKQCNDTMAATNDGHLRALVEARVLAQSTTNKAECDVLMCLLVAAASSPKGLSPCSVHFQSQGVDIDRRQVVRMC</sequence>
<dbReference type="EMBL" id="QUTH01000228">
    <property type="protein sequence ID" value="RHZ34608.1"/>
    <property type="molecule type" value="Genomic_DNA"/>
</dbReference>
<gene>
    <name evidence="1" type="ORF">DYB37_008822</name>
</gene>
<protein>
    <submittedName>
        <fullName evidence="1">Uncharacterized protein</fullName>
    </submittedName>
</protein>
<dbReference type="Proteomes" id="UP000285430">
    <property type="component" value="Unassembled WGS sequence"/>
</dbReference>
<accession>A0A3R7BP08</accession>
<dbReference type="VEuPathDB" id="FungiDB:H257_07859"/>
<reference evidence="1 2" key="1">
    <citation type="submission" date="2018-08" db="EMBL/GenBank/DDBJ databases">
        <title>Aphanomyces genome sequencing and annotation.</title>
        <authorList>
            <person name="Minardi D."/>
            <person name="Oidtmann B."/>
            <person name="Van Der Giezen M."/>
            <person name="Studholme D.J."/>
        </authorList>
    </citation>
    <scope>NUCLEOTIDE SEQUENCE [LARGE SCALE GENOMIC DNA]</scope>
    <source>
        <strain evidence="1 2">Da</strain>
    </source>
</reference>
<name>A0A3R7BP08_APHAT</name>
<evidence type="ECO:0000313" key="1">
    <source>
        <dbReference type="EMBL" id="RHZ34608.1"/>
    </source>
</evidence>
<proteinExistence type="predicted"/>
<comment type="caution">
    <text evidence="1">The sequence shown here is derived from an EMBL/GenBank/DDBJ whole genome shotgun (WGS) entry which is preliminary data.</text>
</comment>